<dbReference type="PANTHER" id="PTHR30346:SF0">
    <property type="entry name" value="HCA OPERON TRANSCRIPTIONAL ACTIVATOR HCAR"/>
    <property type="match status" value="1"/>
</dbReference>
<dbReference type="SUPFAM" id="SSF46785">
    <property type="entry name" value="Winged helix' DNA-binding domain"/>
    <property type="match status" value="1"/>
</dbReference>
<dbReference type="CDD" id="cd05466">
    <property type="entry name" value="PBP2_LTTR_substrate"/>
    <property type="match status" value="1"/>
</dbReference>
<comment type="similarity">
    <text evidence="1">Belongs to the LysR transcriptional regulatory family.</text>
</comment>
<dbReference type="Pfam" id="PF00126">
    <property type="entry name" value="HTH_1"/>
    <property type="match status" value="1"/>
</dbReference>
<dbReference type="OrthoDB" id="63123at2"/>
<dbReference type="Gene3D" id="3.40.190.290">
    <property type="match status" value="1"/>
</dbReference>
<dbReference type="EMBL" id="ACCL02000003">
    <property type="protein sequence ID" value="EET62273.1"/>
    <property type="molecule type" value="Genomic_DNA"/>
</dbReference>
<keyword evidence="7" id="KW-1185">Reference proteome</keyword>
<dbReference type="InterPro" id="IPR000847">
    <property type="entry name" value="LysR_HTH_N"/>
</dbReference>
<comment type="caution">
    <text evidence="6">The sequence shown here is derived from an EMBL/GenBank/DDBJ whole genome shotgun (WGS) entry which is preliminary data.</text>
</comment>
<sequence>MDISILSEFVSLVETSSFQETAFTMNVSQSALTKHIQKLESELGNLLFDRSARAIKVNEYGKTLYPYAKHIVEIHQDAIVALQELLEDSQNEFAVAYAPVLGQYGLIDLITDFTKKYPEENMRAIETYQPLELLKTKKCDFAFLGENEATDNNFNKMIYKTDHLAVVLPLNHRYADRQNVTLEELAGEKFILHASVTSLPHEETQKFLELCESKHFKPDIAAESQFTSTMVRYVLGGSGIAVLNRLHIPSDVRDHCAVVDIYPTVRSYIYLMYRRKLSCSAATDFLHFVIEKINE</sequence>
<dbReference type="RefSeq" id="WP_006860734.1">
    <property type="nucleotide sequence ID" value="NZ_ACCL02000003.1"/>
</dbReference>
<dbReference type="Pfam" id="PF03466">
    <property type="entry name" value="LysR_substrate"/>
    <property type="match status" value="1"/>
</dbReference>
<evidence type="ECO:0000256" key="3">
    <source>
        <dbReference type="ARBA" id="ARBA00023125"/>
    </source>
</evidence>
<gene>
    <name evidence="6" type="ORF">BRYFOR_05937</name>
</gene>
<name>C6LBE2_9FIRM</name>
<dbReference type="STRING" id="168384.SAMN05660368_01399"/>
<keyword evidence="4" id="KW-0804">Transcription</keyword>
<protein>
    <submittedName>
        <fullName evidence="6">LysR substrate binding domain protein</fullName>
    </submittedName>
</protein>
<dbReference type="PANTHER" id="PTHR30346">
    <property type="entry name" value="TRANSCRIPTIONAL DUAL REGULATOR HCAR-RELATED"/>
    <property type="match status" value="1"/>
</dbReference>
<evidence type="ECO:0000259" key="5">
    <source>
        <dbReference type="PROSITE" id="PS50931"/>
    </source>
</evidence>
<dbReference type="GO" id="GO:0032993">
    <property type="term" value="C:protein-DNA complex"/>
    <property type="evidence" value="ECO:0007669"/>
    <property type="project" value="TreeGrafter"/>
</dbReference>
<evidence type="ECO:0000256" key="1">
    <source>
        <dbReference type="ARBA" id="ARBA00009437"/>
    </source>
</evidence>
<dbReference type="PRINTS" id="PR00039">
    <property type="entry name" value="HTHLYSR"/>
</dbReference>
<proteinExistence type="inferred from homology"/>
<keyword evidence="3" id="KW-0238">DNA-binding</keyword>
<dbReference type="GO" id="GO:0003700">
    <property type="term" value="F:DNA-binding transcription factor activity"/>
    <property type="evidence" value="ECO:0007669"/>
    <property type="project" value="InterPro"/>
</dbReference>
<evidence type="ECO:0000313" key="6">
    <source>
        <dbReference type="EMBL" id="EET62273.1"/>
    </source>
</evidence>
<dbReference type="InterPro" id="IPR005119">
    <property type="entry name" value="LysR_subst-bd"/>
</dbReference>
<keyword evidence="2" id="KW-0805">Transcription regulation</keyword>
<evidence type="ECO:0000256" key="2">
    <source>
        <dbReference type="ARBA" id="ARBA00023015"/>
    </source>
</evidence>
<evidence type="ECO:0000313" key="7">
    <source>
        <dbReference type="Proteomes" id="UP000005561"/>
    </source>
</evidence>
<feature type="domain" description="HTH lysR-type" evidence="5">
    <location>
        <begin position="1"/>
        <end position="58"/>
    </location>
</feature>
<organism evidence="6 7">
    <name type="scientific">Marvinbryantia formatexigens DSM 14469</name>
    <dbReference type="NCBI Taxonomy" id="478749"/>
    <lineage>
        <taxon>Bacteria</taxon>
        <taxon>Bacillati</taxon>
        <taxon>Bacillota</taxon>
        <taxon>Clostridia</taxon>
        <taxon>Lachnospirales</taxon>
        <taxon>Lachnospiraceae</taxon>
        <taxon>Marvinbryantia</taxon>
    </lineage>
</organism>
<dbReference type="Proteomes" id="UP000005561">
    <property type="component" value="Unassembled WGS sequence"/>
</dbReference>
<dbReference type="AlphaFoldDB" id="C6LBE2"/>
<dbReference type="PROSITE" id="PS50931">
    <property type="entry name" value="HTH_LYSR"/>
    <property type="match status" value="1"/>
</dbReference>
<dbReference type="InterPro" id="IPR036388">
    <property type="entry name" value="WH-like_DNA-bd_sf"/>
</dbReference>
<dbReference type="SUPFAM" id="SSF53850">
    <property type="entry name" value="Periplasmic binding protein-like II"/>
    <property type="match status" value="1"/>
</dbReference>
<accession>C6LBE2</accession>
<dbReference type="InterPro" id="IPR036390">
    <property type="entry name" value="WH_DNA-bd_sf"/>
</dbReference>
<reference evidence="6" key="1">
    <citation type="submission" date="2009-07" db="EMBL/GenBank/DDBJ databases">
        <authorList>
            <person name="Weinstock G."/>
            <person name="Sodergren E."/>
            <person name="Clifton S."/>
            <person name="Fulton L."/>
            <person name="Fulton B."/>
            <person name="Courtney L."/>
            <person name="Fronick C."/>
            <person name="Harrison M."/>
            <person name="Strong C."/>
            <person name="Farmer C."/>
            <person name="Delahaunty K."/>
            <person name="Markovic C."/>
            <person name="Hall O."/>
            <person name="Minx P."/>
            <person name="Tomlinson C."/>
            <person name="Mitreva M."/>
            <person name="Nelson J."/>
            <person name="Hou S."/>
            <person name="Wollam A."/>
            <person name="Pepin K.H."/>
            <person name="Johnson M."/>
            <person name="Bhonagiri V."/>
            <person name="Nash W.E."/>
            <person name="Warren W."/>
            <person name="Chinwalla A."/>
            <person name="Mardis E.R."/>
            <person name="Wilson R.K."/>
        </authorList>
    </citation>
    <scope>NUCLEOTIDE SEQUENCE [LARGE SCALE GENOMIC DNA]</scope>
    <source>
        <strain evidence="6">DSM 14469</strain>
    </source>
</reference>
<dbReference type="eggNOG" id="COG0583">
    <property type="taxonomic scope" value="Bacteria"/>
</dbReference>
<evidence type="ECO:0000256" key="4">
    <source>
        <dbReference type="ARBA" id="ARBA00023163"/>
    </source>
</evidence>
<dbReference type="Gene3D" id="1.10.10.10">
    <property type="entry name" value="Winged helix-like DNA-binding domain superfamily/Winged helix DNA-binding domain"/>
    <property type="match status" value="1"/>
</dbReference>
<dbReference type="GO" id="GO:0003677">
    <property type="term" value="F:DNA binding"/>
    <property type="evidence" value="ECO:0007669"/>
    <property type="project" value="UniProtKB-KW"/>
</dbReference>